<evidence type="ECO:0000256" key="2">
    <source>
        <dbReference type="ARBA" id="ARBA00022801"/>
    </source>
</evidence>
<dbReference type="GO" id="GO:0008970">
    <property type="term" value="F:phospholipase A1 activity"/>
    <property type="evidence" value="ECO:0007669"/>
    <property type="project" value="UniProtKB-UniRule"/>
</dbReference>
<dbReference type="InterPro" id="IPR033556">
    <property type="entry name" value="PLA"/>
</dbReference>
<dbReference type="FunFam" id="3.40.50.1820:FF:000065">
    <property type="entry name" value="Phospholipase A1-II 3"/>
    <property type="match status" value="1"/>
</dbReference>
<evidence type="ECO:0000313" key="7">
    <source>
        <dbReference type="EMBL" id="EPS65213.1"/>
    </source>
</evidence>
<proteinExistence type="inferred from homology"/>
<comment type="similarity">
    <text evidence="1 5">Belongs to the AB hydrolase superfamily. Lipase family.</text>
</comment>
<accession>S8DQ22</accession>
<evidence type="ECO:0000256" key="1">
    <source>
        <dbReference type="ARBA" id="ARBA00010701"/>
    </source>
</evidence>
<evidence type="ECO:0000313" key="8">
    <source>
        <dbReference type="Proteomes" id="UP000015453"/>
    </source>
</evidence>
<comment type="function">
    <text evidence="5">Acylhydrolase that catalyzes the hydrolysis of phospholipids at the sn-1 position.</text>
</comment>
<dbReference type="AlphaFoldDB" id="S8DQ22"/>
<dbReference type="SUPFAM" id="SSF53474">
    <property type="entry name" value="alpha/beta-Hydrolases"/>
    <property type="match status" value="1"/>
</dbReference>
<keyword evidence="4 5" id="KW-0443">Lipid metabolism</keyword>
<feature type="domain" description="Fungal lipase-type" evidence="6">
    <location>
        <begin position="134"/>
        <end position="298"/>
    </location>
</feature>
<keyword evidence="2 5" id="KW-0378">Hydrolase</keyword>
<protein>
    <recommendedName>
        <fullName evidence="5">Phospholipase A1</fullName>
        <ecNumber evidence="5">3.1.1.-</ecNumber>
    </recommendedName>
</protein>
<dbReference type="OrthoDB" id="438440at2759"/>
<dbReference type="InterPro" id="IPR029058">
    <property type="entry name" value="AB_hydrolase_fold"/>
</dbReference>
<evidence type="ECO:0000256" key="3">
    <source>
        <dbReference type="ARBA" id="ARBA00022963"/>
    </source>
</evidence>
<dbReference type="CDD" id="cd00519">
    <property type="entry name" value="Lipase_3"/>
    <property type="match status" value="1"/>
</dbReference>
<reference evidence="7 8" key="1">
    <citation type="journal article" date="2013" name="BMC Genomics">
        <title>The miniature genome of a carnivorous plant Genlisea aurea contains a low number of genes and short non-coding sequences.</title>
        <authorList>
            <person name="Leushkin E.V."/>
            <person name="Sutormin R.A."/>
            <person name="Nabieva E.R."/>
            <person name="Penin A.A."/>
            <person name="Kondrashov A.S."/>
            <person name="Logacheva M.D."/>
        </authorList>
    </citation>
    <scope>NUCLEOTIDE SEQUENCE [LARGE SCALE GENOMIC DNA]</scope>
</reference>
<gene>
    <name evidence="7" type="ORF">M569_09566</name>
</gene>
<dbReference type="GO" id="GO:0016042">
    <property type="term" value="P:lipid catabolic process"/>
    <property type="evidence" value="ECO:0007669"/>
    <property type="project" value="UniProtKB-UniRule"/>
</dbReference>
<comment type="caution">
    <text evidence="7">The sequence shown here is derived from an EMBL/GenBank/DDBJ whole genome shotgun (WGS) entry which is preliminary data.</text>
</comment>
<dbReference type="PANTHER" id="PTHR31828:SF10">
    <property type="entry name" value="PHOSPHOLIPASE A1-IIDELTA"/>
    <property type="match status" value="1"/>
</dbReference>
<dbReference type="Proteomes" id="UP000015453">
    <property type="component" value="Unassembled WGS sequence"/>
</dbReference>
<keyword evidence="8" id="KW-1185">Reference proteome</keyword>
<evidence type="ECO:0000259" key="6">
    <source>
        <dbReference type="Pfam" id="PF01764"/>
    </source>
</evidence>
<organism evidence="7 8">
    <name type="scientific">Genlisea aurea</name>
    <dbReference type="NCBI Taxonomy" id="192259"/>
    <lineage>
        <taxon>Eukaryota</taxon>
        <taxon>Viridiplantae</taxon>
        <taxon>Streptophyta</taxon>
        <taxon>Embryophyta</taxon>
        <taxon>Tracheophyta</taxon>
        <taxon>Spermatophyta</taxon>
        <taxon>Magnoliopsida</taxon>
        <taxon>eudicotyledons</taxon>
        <taxon>Gunneridae</taxon>
        <taxon>Pentapetalae</taxon>
        <taxon>asterids</taxon>
        <taxon>lamiids</taxon>
        <taxon>Lamiales</taxon>
        <taxon>Lentibulariaceae</taxon>
        <taxon>Genlisea</taxon>
    </lineage>
</organism>
<evidence type="ECO:0000256" key="4">
    <source>
        <dbReference type="ARBA" id="ARBA00023098"/>
    </source>
</evidence>
<dbReference type="InterPro" id="IPR002921">
    <property type="entry name" value="Fungal_lipase-type"/>
</dbReference>
<dbReference type="GO" id="GO:0005737">
    <property type="term" value="C:cytoplasm"/>
    <property type="evidence" value="ECO:0007669"/>
    <property type="project" value="UniProtKB-ARBA"/>
</dbReference>
<evidence type="ECO:0000256" key="5">
    <source>
        <dbReference type="RuleBase" id="RU367093"/>
    </source>
</evidence>
<dbReference type="PANTHER" id="PTHR31828">
    <property type="entry name" value="PHOSPHOLIPASE A1-IIGAMMA"/>
    <property type="match status" value="1"/>
</dbReference>
<dbReference type="Pfam" id="PF01764">
    <property type="entry name" value="Lipase_3"/>
    <property type="match status" value="1"/>
</dbReference>
<name>S8DQ22_9LAMI</name>
<dbReference type="EC" id="3.1.1.-" evidence="5"/>
<sequence length="410" mass="46060">MAIPETAVSWEEILGGKDWDGLLDPLDDSLRLFILRCGDLCQATYDAFNNDENSGYAGSCRYGKKSFFRKVTFPNPDDYYVAGNLYAAARVSRLEALFFRSKSRESWDRESNWIGFIAVTGDDVSRTLGRREIYVVWRGTTRSYEWIDDMGAKPARADVLLRGNENRDAMIAGNDDEAVPKVMIGWLSVYTTSDPKSAFTALSARDQVRKRISELINQYENERLSIILTGHSLGGSLAVLSAFDLVENGVSGIPVAAVTFGCPRVGNRAFKDRIGHYPNLKILQVRNTTDRIPLYPTALMGYHHSGVDFEVDNRKSPFLKSSGSFLDRHNLQAMLHAVAGWQGRDGGFELRVKRSLALVNKSAEILRDEYMIPGSWWVEKNKGMVLDDSGEWVLAPPAEEDRPVPEFDFF</sequence>
<keyword evidence="3 5" id="KW-0442">Lipid degradation</keyword>
<dbReference type="EMBL" id="AUSU01004362">
    <property type="protein sequence ID" value="EPS65213.1"/>
    <property type="molecule type" value="Genomic_DNA"/>
</dbReference>
<dbReference type="Gene3D" id="3.40.50.1820">
    <property type="entry name" value="alpha/beta hydrolase"/>
    <property type="match status" value="1"/>
</dbReference>